<dbReference type="Pfam" id="PF14737">
    <property type="entry name" value="DUF4470"/>
    <property type="match status" value="1"/>
</dbReference>
<dbReference type="PANTHER" id="PTHR10237">
    <property type="entry name" value="DEFORMED EPIDERMAL AUTOREGULATORY FACTOR 1 HOMOLOG SUPPRESSIN"/>
    <property type="match status" value="1"/>
</dbReference>
<evidence type="ECO:0000256" key="1">
    <source>
        <dbReference type="ARBA" id="ARBA00022723"/>
    </source>
</evidence>
<dbReference type="PROSITE" id="PS50865">
    <property type="entry name" value="ZF_MYND_2"/>
    <property type="match status" value="1"/>
</dbReference>
<reference evidence="6 7" key="1">
    <citation type="journal article" date="2021" name="Environ. Microbiol.">
        <title>Gene family expansions and transcriptome signatures uncover fungal adaptations to wood decay.</title>
        <authorList>
            <person name="Hage H."/>
            <person name="Miyauchi S."/>
            <person name="Viragh M."/>
            <person name="Drula E."/>
            <person name="Min B."/>
            <person name="Chaduli D."/>
            <person name="Navarro D."/>
            <person name="Favel A."/>
            <person name="Norest M."/>
            <person name="Lesage-Meessen L."/>
            <person name="Balint B."/>
            <person name="Merenyi Z."/>
            <person name="de Eugenio L."/>
            <person name="Morin E."/>
            <person name="Martinez A.T."/>
            <person name="Baldrian P."/>
            <person name="Stursova M."/>
            <person name="Martinez M.J."/>
            <person name="Novotny C."/>
            <person name="Magnuson J.K."/>
            <person name="Spatafora J.W."/>
            <person name="Maurice S."/>
            <person name="Pangilinan J."/>
            <person name="Andreopoulos W."/>
            <person name="LaButti K."/>
            <person name="Hundley H."/>
            <person name="Na H."/>
            <person name="Kuo A."/>
            <person name="Barry K."/>
            <person name="Lipzen A."/>
            <person name="Henrissat B."/>
            <person name="Riley R."/>
            <person name="Ahrendt S."/>
            <person name="Nagy L.G."/>
            <person name="Grigoriev I.V."/>
            <person name="Martin F."/>
            <person name="Rosso M.N."/>
        </authorList>
    </citation>
    <scope>NUCLEOTIDE SEQUENCE [LARGE SCALE GENOMIC DNA]</scope>
    <source>
        <strain evidence="6 7">CIRM-BRFM 1785</strain>
    </source>
</reference>
<dbReference type="RefSeq" id="XP_047774714.1">
    <property type="nucleotide sequence ID" value="XM_047921025.1"/>
</dbReference>
<dbReference type="EMBL" id="JADCUA010000025">
    <property type="protein sequence ID" value="KAH9831600.1"/>
    <property type="molecule type" value="Genomic_DNA"/>
</dbReference>
<keyword evidence="2 4" id="KW-0863">Zinc-finger</keyword>
<dbReference type="Pfam" id="PF01753">
    <property type="entry name" value="zf-MYND"/>
    <property type="match status" value="1"/>
</dbReference>
<evidence type="ECO:0000256" key="2">
    <source>
        <dbReference type="ARBA" id="ARBA00022771"/>
    </source>
</evidence>
<keyword evidence="7" id="KW-1185">Reference proteome</keyword>
<evidence type="ECO:0000313" key="6">
    <source>
        <dbReference type="EMBL" id="KAH9831600.1"/>
    </source>
</evidence>
<dbReference type="InterPro" id="IPR024119">
    <property type="entry name" value="TF_DEAF-1"/>
</dbReference>
<dbReference type="InterPro" id="IPR027974">
    <property type="entry name" value="DUF4470"/>
</dbReference>
<dbReference type="Gene3D" id="6.10.140.2220">
    <property type="match status" value="1"/>
</dbReference>
<evidence type="ECO:0000313" key="7">
    <source>
        <dbReference type="Proteomes" id="UP000814176"/>
    </source>
</evidence>
<proteinExistence type="predicted"/>
<sequence length="1206" mass="133104">MSYPLYWPFKNHYYPIGITSPICLTQYLPVEQAADVLLLGCDDPRNILYTVYADLRPQTGDGRRVDFTCCNIEPAILARNILLYTLVCSGASLDVVWNIFYHFHLDDQSYELLEAQCHLLATASKSMQNWQCFGFGAYLKMCDSYTLAEMHRHWQLYATFSSKPRSRLDELHAEQKSVSRRILDEHTVLGSVSRSAGMLWPESLKTMNNLYEQYWNTGTTFSCEQDCARSKKLNPSFVYTLAGEKFDPHFATFPLQAFLLTPAFVPDEQSDRDRNPTDIAKGQFRSWCGTFRDAVRSSHLVVRFCVSDVVSFPKALHNKPQGIPTRLFTSALSGQALELDGESPPCAFDVIDTSGHVDYSGMVNILVSMKPLLKALPSSVLYTENLVRDAPGADATIALLGRLCGDVSAMSLLIGLTPRSYLSGFNAYSNVHEILFNSDRFSRQFQERVTWCAPASSDPQAWQEQPIEFNAKELGALLFKVYDQLCADEKALNPLRIPSLHTLKLMEQQDHDRASLSQLVRLAMSRIVPSGGGWEAVFDVLFKLVEEDPSRLFADYYHEELCLQLHLHGVMTTKSLSPAWRSQLMPNASSRVFCGWADIPPVVCVLLTVPRESLTRAFDGTERLLSMALMCHLSSPGGRIDTFACDLHAIPGRVEPTPGAPGAAAIVRDERGVEGAPSLVVSFLVPAWLLTIPQTQVLFAIRPTPVVAADLLDKLGPMLEIFSAHLTDKRHVCVARERPGVFADPRASDVWPDAPRARALSSNRVAVKMDGRSGRVGTMTFKLDLAAMGFSSPLEPSLPIAAEQTGACTMEVTVGDKRGYARYPFPIKGSEHRLRIARRSLYVEVIVPPFSQPKGAGRTLDGNMFPVIKTAGLTPWNVHHVSLDIAPILDFKGAEVPAWLIEHILCQHSEREMAVPCRLDPSVIPEPQPEALTGLKQSIRMIFDAFHGLPQNRAPARIFQFVERGTTRPFMLIFVRHVRLDLSSFTLLADAAVVPLVPETSHTLDEALRSLPGPLLAPFISLLAPEAIAWRQLLPAVVERCRTWPHKPNCEYASESDSGRIPVSVQWDASPLCGCGHGIGLPDAMPGVPATVWQAARPLATRAAISLLFAVSYLEPVVAGGIAAEAHEAAMAALARRRAADLGMDIVVSSRAGPSTQAGPGKKCRVCGGPGKPKLRVCGRCKQAKYCSPDCSRADWETHKVVCRRT</sequence>
<keyword evidence="1" id="KW-0479">Metal-binding</keyword>
<organism evidence="6 7">
    <name type="scientific">Rhodofomes roseus</name>
    <dbReference type="NCBI Taxonomy" id="34475"/>
    <lineage>
        <taxon>Eukaryota</taxon>
        <taxon>Fungi</taxon>
        <taxon>Dikarya</taxon>
        <taxon>Basidiomycota</taxon>
        <taxon>Agaricomycotina</taxon>
        <taxon>Agaricomycetes</taxon>
        <taxon>Polyporales</taxon>
        <taxon>Rhodofomes</taxon>
    </lineage>
</organism>
<evidence type="ECO:0000256" key="3">
    <source>
        <dbReference type="ARBA" id="ARBA00022833"/>
    </source>
</evidence>
<evidence type="ECO:0000256" key="4">
    <source>
        <dbReference type="PROSITE-ProRule" id="PRU00134"/>
    </source>
</evidence>
<dbReference type="PANTHER" id="PTHR10237:SF14">
    <property type="entry name" value="MYND-TYPE DOMAIN-CONTAINING PROTEIN"/>
    <property type="match status" value="1"/>
</dbReference>
<feature type="domain" description="MYND-type" evidence="5">
    <location>
        <begin position="1164"/>
        <end position="1203"/>
    </location>
</feature>
<name>A0ABQ8K441_9APHY</name>
<keyword evidence="3" id="KW-0862">Zinc</keyword>
<comment type="caution">
    <text evidence="6">The sequence shown here is derived from an EMBL/GenBank/DDBJ whole genome shotgun (WGS) entry which is preliminary data.</text>
</comment>
<dbReference type="GeneID" id="72001757"/>
<gene>
    <name evidence="6" type="ORF">C8Q71DRAFT_715194</name>
</gene>
<evidence type="ECO:0000259" key="5">
    <source>
        <dbReference type="PROSITE" id="PS50865"/>
    </source>
</evidence>
<protein>
    <recommendedName>
        <fullName evidence="5">MYND-type domain-containing protein</fullName>
    </recommendedName>
</protein>
<dbReference type="SUPFAM" id="SSF144232">
    <property type="entry name" value="HIT/MYND zinc finger-like"/>
    <property type="match status" value="1"/>
</dbReference>
<dbReference type="PROSITE" id="PS01360">
    <property type="entry name" value="ZF_MYND_1"/>
    <property type="match status" value="1"/>
</dbReference>
<dbReference type="InterPro" id="IPR002893">
    <property type="entry name" value="Znf_MYND"/>
</dbReference>
<accession>A0ABQ8K441</accession>
<dbReference type="Proteomes" id="UP000814176">
    <property type="component" value="Unassembled WGS sequence"/>
</dbReference>